<gene>
    <name evidence="2" type="ORF">JCM16418_130</name>
</gene>
<dbReference type="AlphaFoldDB" id="W7YCL3"/>
<dbReference type="OrthoDB" id="279535at2"/>
<evidence type="ECO:0000256" key="1">
    <source>
        <dbReference type="SAM" id="SignalP"/>
    </source>
</evidence>
<evidence type="ECO:0008006" key="4">
    <source>
        <dbReference type="Google" id="ProtNLM"/>
    </source>
</evidence>
<dbReference type="PROSITE" id="PS51257">
    <property type="entry name" value="PROKAR_LIPOPROTEIN"/>
    <property type="match status" value="1"/>
</dbReference>
<keyword evidence="3" id="KW-1185">Reference proteome</keyword>
<reference evidence="2 3" key="1">
    <citation type="journal article" date="2014" name="Genome Announc.">
        <title>Draft Genome Sequence of Paenibacillus pini JCM 16418T, Isolated from the Rhizosphere of Pine Tree.</title>
        <authorList>
            <person name="Yuki M."/>
            <person name="Oshima K."/>
            <person name="Suda W."/>
            <person name="Oshida Y."/>
            <person name="Kitamura K."/>
            <person name="Iida Y."/>
            <person name="Hattori M."/>
            <person name="Ohkuma M."/>
        </authorList>
    </citation>
    <scope>NUCLEOTIDE SEQUENCE [LARGE SCALE GENOMIC DNA]</scope>
    <source>
        <strain evidence="2 3">JCM 16418</strain>
    </source>
</reference>
<protein>
    <recommendedName>
        <fullName evidence="4">Cytochrome c oxidase</fullName>
    </recommendedName>
</protein>
<organism evidence="2 3">
    <name type="scientific">Paenibacillus pini JCM 16418</name>
    <dbReference type="NCBI Taxonomy" id="1236976"/>
    <lineage>
        <taxon>Bacteria</taxon>
        <taxon>Bacillati</taxon>
        <taxon>Bacillota</taxon>
        <taxon>Bacilli</taxon>
        <taxon>Bacillales</taxon>
        <taxon>Paenibacillaceae</taxon>
        <taxon>Paenibacillus</taxon>
    </lineage>
</organism>
<proteinExistence type="predicted"/>
<accession>W7YCL3</accession>
<dbReference type="Proteomes" id="UP000019364">
    <property type="component" value="Unassembled WGS sequence"/>
</dbReference>
<dbReference type="Gene3D" id="2.60.40.420">
    <property type="entry name" value="Cupredoxins - blue copper proteins"/>
    <property type="match status" value="1"/>
</dbReference>
<comment type="caution">
    <text evidence="2">The sequence shown here is derived from an EMBL/GenBank/DDBJ whole genome shotgun (WGS) entry which is preliminary data.</text>
</comment>
<dbReference type="EMBL" id="BAVZ01000001">
    <property type="protein sequence ID" value="GAF06182.1"/>
    <property type="molecule type" value="Genomic_DNA"/>
</dbReference>
<keyword evidence="1" id="KW-0732">Signal</keyword>
<evidence type="ECO:0000313" key="2">
    <source>
        <dbReference type="EMBL" id="GAF06182.1"/>
    </source>
</evidence>
<dbReference type="RefSeq" id="WP_036645178.1">
    <property type="nucleotide sequence ID" value="NZ_BAVZ01000001.1"/>
</dbReference>
<evidence type="ECO:0000313" key="3">
    <source>
        <dbReference type="Proteomes" id="UP000019364"/>
    </source>
</evidence>
<name>W7YCL3_9BACL</name>
<dbReference type="eggNOG" id="COG3794">
    <property type="taxonomic scope" value="Bacteria"/>
</dbReference>
<dbReference type="InterPro" id="IPR008972">
    <property type="entry name" value="Cupredoxin"/>
</dbReference>
<feature type="signal peptide" evidence="1">
    <location>
        <begin position="1"/>
        <end position="21"/>
    </location>
</feature>
<dbReference type="SUPFAM" id="SSF49503">
    <property type="entry name" value="Cupredoxins"/>
    <property type="match status" value="1"/>
</dbReference>
<sequence>MKKTLGFMISCMLLFVLSACGSTNDKTTADSGVTETGVAPSEELVIKATNYAFDKQEYHLKKGVPVKITFDNAEGNHGVLIPGLELQLDREHPSKVVTPNKAGEFELACSVFCGTGHTAMLAKVIVDE</sequence>
<feature type="chain" id="PRO_5038835156" description="Cytochrome c oxidase" evidence="1">
    <location>
        <begin position="22"/>
        <end position="128"/>
    </location>
</feature>
<dbReference type="STRING" id="1236976.JCM16418_130"/>